<name>A0ABR8XJ42_9BACL</name>
<dbReference type="Pfam" id="PF13411">
    <property type="entry name" value="MerR_1"/>
    <property type="match status" value="1"/>
</dbReference>
<evidence type="ECO:0000256" key="1">
    <source>
        <dbReference type="ARBA" id="ARBA00023125"/>
    </source>
</evidence>
<keyword evidence="1" id="KW-0238">DNA-binding</keyword>
<accession>A0ABR8XJ42</accession>
<evidence type="ECO:0000259" key="2">
    <source>
        <dbReference type="PROSITE" id="PS50937"/>
    </source>
</evidence>
<dbReference type="InterPro" id="IPR009061">
    <property type="entry name" value="DNA-bd_dom_put_sf"/>
</dbReference>
<dbReference type="PANTHER" id="PTHR30204">
    <property type="entry name" value="REDOX-CYCLING DRUG-SENSING TRANSCRIPTIONAL ACTIVATOR SOXR"/>
    <property type="match status" value="1"/>
</dbReference>
<dbReference type="InterPro" id="IPR047057">
    <property type="entry name" value="MerR_fam"/>
</dbReference>
<dbReference type="SUPFAM" id="SSF46955">
    <property type="entry name" value="Putative DNA-binding domain"/>
    <property type="match status" value="1"/>
</dbReference>
<gene>
    <name evidence="3" type="ORF">H9632_02545</name>
</gene>
<keyword evidence="4" id="KW-1185">Reference proteome</keyword>
<dbReference type="Gene3D" id="1.10.1660.10">
    <property type="match status" value="1"/>
</dbReference>
<dbReference type="EMBL" id="JACSPW010000001">
    <property type="protein sequence ID" value="MBD8031932.1"/>
    <property type="molecule type" value="Genomic_DNA"/>
</dbReference>
<dbReference type="PROSITE" id="PS50937">
    <property type="entry name" value="HTH_MERR_2"/>
    <property type="match status" value="1"/>
</dbReference>
<protein>
    <submittedName>
        <fullName evidence="3">MerR family transcriptional regulator</fullName>
    </submittedName>
</protein>
<organism evidence="3 4">
    <name type="scientific">Solibacillus merdavium</name>
    <dbReference type="NCBI Taxonomy" id="2762218"/>
    <lineage>
        <taxon>Bacteria</taxon>
        <taxon>Bacillati</taxon>
        <taxon>Bacillota</taxon>
        <taxon>Bacilli</taxon>
        <taxon>Bacillales</taxon>
        <taxon>Caryophanaceae</taxon>
        <taxon>Solibacillus</taxon>
    </lineage>
</organism>
<reference evidence="3 4" key="1">
    <citation type="submission" date="2020-08" db="EMBL/GenBank/DDBJ databases">
        <title>A Genomic Blueprint of the Chicken Gut Microbiome.</title>
        <authorList>
            <person name="Gilroy R."/>
            <person name="Ravi A."/>
            <person name="Getino M."/>
            <person name="Pursley I."/>
            <person name="Horton D.L."/>
            <person name="Alikhan N.-F."/>
            <person name="Baker D."/>
            <person name="Gharbi K."/>
            <person name="Hall N."/>
            <person name="Watson M."/>
            <person name="Adriaenssens E.M."/>
            <person name="Foster-Nyarko E."/>
            <person name="Jarju S."/>
            <person name="Secka A."/>
            <person name="Antonio M."/>
            <person name="Oren A."/>
            <person name="Chaudhuri R."/>
            <person name="La Ragione R.M."/>
            <person name="Hildebrand F."/>
            <person name="Pallen M.J."/>
        </authorList>
    </citation>
    <scope>NUCLEOTIDE SEQUENCE [LARGE SCALE GENOMIC DNA]</scope>
    <source>
        <strain evidence="3 4">Sa1YVA6</strain>
    </source>
</reference>
<dbReference type="SMART" id="SM00422">
    <property type="entry name" value="HTH_MERR"/>
    <property type="match status" value="1"/>
</dbReference>
<comment type="caution">
    <text evidence="3">The sequence shown here is derived from an EMBL/GenBank/DDBJ whole genome shotgun (WGS) entry which is preliminary data.</text>
</comment>
<sequence>MGELATATGVTKRTIDYYTNLGLLKVERSASNYRYYDKEMINRIHWIEEQKKQGKCLDEIHRLIAPTENEPEEIDIQDIRLQMRKLEHDVTVLMEHLDEKERQKLRKKVSPESVALMQSLLLILNN</sequence>
<dbReference type="Proteomes" id="UP000600565">
    <property type="component" value="Unassembled WGS sequence"/>
</dbReference>
<dbReference type="PANTHER" id="PTHR30204:SF95">
    <property type="entry name" value="HTH-TYPE TRANSCRIPTIONAL REGULATOR CUER"/>
    <property type="match status" value="1"/>
</dbReference>
<proteinExistence type="predicted"/>
<evidence type="ECO:0000313" key="3">
    <source>
        <dbReference type="EMBL" id="MBD8031932.1"/>
    </source>
</evidence>
<dbReference type="InterPro" id="IPR000551">
    <property type="entry name" value="MerR-type_HTH_dom"/>
</dbReference>
<evidence type="ECO:0000313" key="4">
    <source>
        <dbReference type="Proteomes" id="UP000600565"/>
    </source>
</evidence>
<feature type="domain" description="HTH merR-type" evidence="2">
    <location>
        <begin position="1"/>
        <end position="66"/>
    </location>
</feature>